<protein>
    <recommendedName>
        <fullName evidence="4">tRNA(Met) cytidine acetate ligase</fullName>
        <ecNumber evidence="4">6.3.4.-</ecNumber>
    </recommendedName>
</protein>
<comment type="caution">
    <text evidence="4">Lacks conserved residue(s) required for the propagation of feature annotation.</text>
</comment>
<feature type="binding site" evidence="4">
    <location>
        <position position="161"/>
    </location>
    <ligand>
        <name>ATP</name>
        <dbReference type="ChEBI" id="CHEBI:30616"/>
    </ligand>
</feature>
<evidence type="ECO:0000256" key="2">
    <source>
        <dbReference type="ARBA" id="ARBA00022694"/>
    </source>
</evidence>
<dbReference type="GO" id="GO:0000049">
    <property type="term" value="F:tRNA binding"/>
    <property type="evidence" value="ECO:0007669"/>
    <property type="project" value="UniProtKB-KW"/>
</dbReference>
<keyword evidence="6" id="KW-1185">Reference proteome</keyword>
<reference evidence="5 6" key="1">
    <citation type="submission" date="2016-10" db="EMBL/GenBank/DDBJ databases">
        <authorList>
            <person name="de Groot N.N."/>
        </authorList>
    </citation>
    <scope>NUCLEOTIDE SEQUENCE [LARGE SCALE GENOMIC DNA]</scope>
    <source>
        <strain evidence="5 6">DSM 20581</strain>
    </source>
</reference>
<keyword evidence="5" id="KW-0808">Transferase</keyword>
<organism evidence="5 6">
    <name type="scientific">Desemzia incerta</name>
    <dbReference type="NCBI Taxonomy" id="82801"/>
    <lineage>
        <taxon>Bacteria</taxon>
        <taxon>Bacillati</taxon>
        <taxon>Bacillota</taxon>
        <taxon>Bacilli</taxon>
        <taxon>Lactobacillales</taxon>
        <taxon>Carnobacteriaceae</taxon>
        <taxon>Desemzia</taxon>
    </lineage>
</organism>
<keyword evidence="4" id="KW-0067">ATP-binding</keyword>
<keyword evidence="4" id="KW-0547">Nucleotide-binding</keyword>
<dbReference type="Pfam" id="PF05636">
    <property type="entry name" value="HIGH_NTase1"/>
    <property type="match status" value="1"/>
</dbReference>
<comment type="similarity">
    <text evidence="4">Belongs to the TmcAL family.</text>
</comment>
<dbReference type="PANTHER" id="PTHR37825">
    <property type="entry name" value="TRNA(MET) CYTIDINE ACETATE LIGASE"/>
    <property type="match status" value="1"/>
</dbReference>
<dbReference type="EMBL" id="FOXW01000002">
    <property type="protein sequence ID" value="SFQ11644.1"/>
    <property type="molecule type" value="Genomic_DNA"/>
</dbReference>
<feature type="binding site" evidence="4">
    <location>
        <begin position="7"/>
        <end position="20"/>
    </location>
    <ligand>
        <name>ATP</name>
        <dbReference type="ChEBI" id="CHEBI:30616"/>
    </ligand>
</feature>
<evidence type="ECO:0000256" key="3">
    <source>
        <dbReference type="ARBA" id="ARBA00022884"/>
    </source>
</evidence>
<evidence type="ECO:0000313" key="6">
    <source>
        <dbReference type="Proteomes" id="UP000199136"/>
    </source>
</evidence>
<dbReference type="PANTHER" id="PTHR37825:SF1">
    <property type="entry name" value="TRNA(MET) CYTIDINE ACETATE LIGASE"/>
    <property type="match status" value="1"/>
</dbReference>
<evidence type="ECO:0000313" key="5">
    <source>
        <dbReference type="EMBL" id="SFQ11644.1"/>
    </source>
</evidence>
<keyword evidence="4" id="KW-0963">Cytoplasm</keyword>
<dbReference type="InterPro" id="IPR008513">
    <property type="entry name" value="tRNA(Met)_cyd_acetate_ligase"/>
</dbReference>
<dbReference type="Gene3D" id="3.40.50.620">
    <property type="entry name" value="HUPs"/>
    <property type="match status" value="1"/>
</dbReference>
<keyword evidence="2 4" id="KW-0819">tRNA processing</keyword>
<accession>A0A1I5VVN7</accession>
<proteinExistence type="inferred from homology"/>
<keyword evidence="4" id="KW-0820">tRNA-binding</keyword>
<comment type="subcellular location">
    <subcellularLocation>
        <location evidence="4">Cytoplasm</location>
    </subcellularLocation>
</comment>
<dbReference type="NCBIfam" id="TIGR00125">
    <property type="entry name" value="cyt_tran_rel"/>
    <property type="match status" value="1"/>
</dbReference>
<dbReference type="AlphaFoldDB" id="A0A1I5VVN7"/>
<evidence type="ECO:0000256" key="4">
    <source>
        <dbReference type="HAMAP-Rule" id="MF_01539"/>
    </source>
</evidence>
<evidence type="ECO:0000256" key="1">
    <source>
        <dbReference type="ARBA" id="ARBA00022598"/>
    </source>
</evidence>
<feature type="binding site" evidence="4">
    <location>
        <position position="101"/>
    </location>
    <ligand>
        <name>ATP</name>
        <dbReference type="ChEBI" id="CHEBI:30616"/>
    </ligand>
</feature>
<dbReference type="RefSeq" id="WP_092479693.1">
    <property type="nucleotide sequence ID" value="NZ_FOXW01000002.1"/>
</dbReference>
<keyword evidence="3 4" id="KW-0694">RNA-binding</keyword>
<feature type="binding site" evidence="4">
    <location>
        <position position="186"/>
    </location>
    <ligand>
        <name>ATP</name>
        <dbReference type="ChEBI" id="CHEBI:30616"/>
    </ligand>
</feature>
<dbReference type="GO" id="GO:0006400">
    <property type="term" value="P:tRNA modification"/>
    <property type="evidence" value="ECO:0007669"/>
    <property type="project" value="UniProtKB-UniRule"/>
</dbReference>
<dbReference type="HAMAP" id="MF_01539">
    <property type="entry name" value="TmcAL"/>
    <property type="match status" value="1"/>
</dbReference>
<dbReference type="SUPFAM" id="SSF52374">
    <property type="entry name" value="Nucleotidylyl transferase"/>
    <property type="match status" value="1"/>
</dbReference>
<dbReference type="NCBIfam" id="NF010191">
    <property type="entry name" value="PRK13670.1"/>
    <property type="match status" value="1"/>
</dbReference>
<dbReference type="Proteomes" id="UP000199136">
    <property type="component" value="Unassembled WGS sequence"/>
</dbReference>
<keyword evidence="1 4" id="KW-0436">Ligase</keyword>
<sequence length="403" mass="45947">MKSCGIIAEYNPFHKGHQYQIEEAKKKTSADVMIVVMSGNFLQRGEPAIVDKWKRAEMALASGADIVIELPVAFSVQPADYFAKGGVALLQEMRCDVLSFGTESGTAEEFQQFAADWLKNEEQIEAAFQQFKNNGGTYSEQMQQAAESVLSKHSLDLQLPNTILGLAYAKENSRYRHPMLLEPIQRLGAGYHEKQLQKTSFQSATAIRKQLLEQQISGQISNVDKQALKAAVPAKVFNILVDSQLVDWNAFWPFLKYQLIVQSEEQLRQTYQMNEGIEYRLKEFVTQAENFEHFVELVKTKRYTWVRLQRLFTYVLLQFTKDIADEALDGPKAIRVLGFSAAGQQYLSQIKKSVSIPIISRLHQKNKDLWEIDIQAGKIYQLATGEVTKEQDFHRLPLRKVEA</sequence>
<comment type="catalytic activity">
    <reaction evidence="4">
        <text>cytidine(34) in elongator tRNA(Met) + acetate + ATP = N(4)-acetylcytidine(34) in elongator tRNA(Met) + AMP + diphosphate</text>
        <dbReference type="Rhea" id="RHEA:58144"/>
        <dbReference type="Rhea" id="RHEA-COMP:10693"/>
        <dbReference type="Rhea" id="RHEA-COMP:10694"/>
        <dbReference type="ChEBI" id="CHEBI:30089"/>
        <dbReference type="ChEBI" id="CHEBI:30616"/>
        <dbReference type="ChEBI" id="CHEBI:33019"/>
        <dbReference type="ChEBI" id="CHEBI:74900"/>
        <dbReference type="ChEBI" id="CHEBI:82748"/>
        <dbReference type="ChEBI" id="CHEBI:456215"/>
    </reaction>
</comment>
<dbReference type="InterPro" id="IPR004821">
    <property type="entry name" value="Cyt_trans-like"/>
</dbReference>
<dbReference type="GO" id="GO:0016879">
    <property type="term" value="F:ligase activity, forming carbon-nitrogen bonds"/>
    <property type="evidence" value="ECO:0007669"/>
    <property type="project" value="UniProtKB-UniRule"/>
</dbReference>
<dbReference type="STRING" id="82801.SAMN04488506_0623"/>
<comment type="function">
    <text evidence="4">Catalyzes the formation of N(4)-acetylcytidine (ac(4)C) at the wobble position of elongator tRNA(Met), using acetate and ATP as substrates. First activates an acetate ion to form acetyladenylate (Ac-AMP) and then transfers the acetyl group to tRNA to form ac(4)C34.</text>
</comment>
<dbReference type="GO" id="GO:0005737">
    <property type="term" value="C:cytoplasm"/>
    <property type="evidence" value="ECO:0007669"/>
    <property type="project" value="UniProtKB-SubCell"/>
</dbReference>
<dbReference type="GO" id="GO:0016740">
    <property type="term" value="F:transferase activity"/>
    <property type="evidence" value="ECO:0007669"/>
    <property type="project" value="UniProtKB-KW"/>
</dbReference>
<dbReference type="InterPro" id="IPR014729">
    <property type="entry name" value="Rossmann-like_a/b/a_fold"/>
</dbReference>
<gene>
    <name evidence="4" type="primary">tmcAL</name>
    <name evidence="5" type="ORF">SAMN04488506_0623</name>
</gene>
<name>A0A1I5VVN7_9LACT</name>
<dbReference type="EC" id="6.3.4.-" evidence="4"/>
<dbReference type="OrthoDB" id="9769796at2"/>
<dbReference type="GO" id="GO:0005524">
    <property type="term" value="F:ATP binding"/>
    <property type="evidence" value="ECO:0007669"/>
    <property type="project" value="UniProtKB-KW"/>
</dbReference>